<comment type="subcellular location">
    <subcellularLocation>
        <location evidence="1">Secreted</location>
    </subcellularLocation>
</comment>
<dbReference type="Pfam" id="PF00089">
    <property type="entry name" value="Trypsin"/>
    <property type="match status" value="1"/>
</dbReference>
<dbReference type="CDD" id="cd01099">
    <property type="entry name" value="PAN_AP_HGF"/>
    <property type="match status" value="1"/>
</dbReference>
<reference evidence="18" key="1">
    <citation type="submission" date="2021-01" db="EMBL/GenBank/DDBJ databases">
        <title>Caligus Genome Assembly.</title>
        <authorList>
            <person name="Gallardo-Escarate C."/>
        </authorList>
    </citation>
    <scope>NUCLEOTIDE SEQUENCE [LARGE SCALE GENOMIC DNA]</scope>
</reference>
<dbReference type="PROSITE" id="PS50070">
    <property type="entry name" value="KRINGLE_2"/>
    <property type="match status" value="1"/>
</dbReference>
<dbReference type="InterPro" id="IPR001254">
    <property type="entry name" value="Trypsin_dom"/>
</dbReference>
<dbReference type="SUPFAM" id="SSF56487">
    <property type="entry name" value="SRCR-like"/>
    <property type="match status" value="2"/>
</dbReference>
<dbReference type="InterPro" id="IPR001190">
    <property type="entry name" value="SRCR"/>
</dbReference>
<dbReference type="Gene3D" id="3.50.4.10">
    <property type="entry name" value="Hepatocyte Growth Factor"/>
    <property type="match status" value="1"/>
</dbReference>
<feature type="disulfide bond" evidence="11">
    <location>
        <begin position="164"/>
        <end position="176"/>
    </location>
</feature>
<dbReference type="Gene3D" id="4.10.400.10">
    <property type="entry name" value="Low-density Lipoprotein Receptor"/>
    <property type="match status" value="2"/>
</dbReference>
<dbReference type="InterPro" id="IPR000001">
    <property type="entry name" value="Kringle"/>
</dbReference>
<evidence type="ECO:0000313" key="17">
    <source>
        <dbReference type="EMBL" id="QQP49145.1"/>
    </source>
</evidence>
<dbReference type="InterPro" id="IPR002172">
    <property type="entry name" value="LDrepeatLR_classA_rpt"/>
</dbReference>
<feature type="domain" description="SRCR" evidence="15">
    <location>
        <begin position="206"/>
        <end position="290"/>
    </location>
</feature>
<dbReference type="SUPFAM" id="SSF57414">
    <property type="entry name" value="Hairpin loop containing domain-like"/>
    <property type="match status" value="1"/>
</dbReference>
<dbReference type="PRINTS" id="PR00258">
    <property type="entry name" value="SPERACTRCPTR"/>
</dbReference>
<evidence type="ECO:0000256" key="3">
    <source>
        <dbReference type="ARBA" id="ARBA00022572"/>
    </source>
</evidence>
<keyword evidence="4 17" id="KW-0645">Protease</keyword>
<dbReference type="CDD" id="cd00190">
    <property type="entry name" value="Tryp_SPc"/>
    <property type="match status" value="1"/>
</dbReference>
<dbReference type="Gene3D" id="2.40.128.620">
    <property type="match status" value="1"/>
</dbReference>
<evidence type="ECO:0000256" key="6">
    <source>
        <dbReference type="ARBA" id="ARBA00022801"/>
    </source>
</evidence>
<feature type="domain" description="Apple" evidence="16">
    <location>
        <begin position="73"/>
        <end position="159"/>
    </location>
</feature>
<evidence type="ECO:0000259" key="14">
    <source>
        <dbReference type="PROSITE" id="PS50240"/>
    </source>
</evidence>
<dbReference type="PROSITE" id="PS00420">
    <property type="entry name" value="SRCR_1"/>
    <property type="match status" value="1"/>
</dbReference>
<dbReference type="OrthoDB" id="6380610at2759"/>
<dbReference type="GO" id="GO:0004252">
    <property type="term" value="F:serine-type endopeptidase activity"/>
    <property type="evidence" value="ECO:0007669"/>
    <property type="project" value="InterPro"/>
</dbReference>
<dbReference type="SMART" id="SM00473">
    <property type="entry name" value="PAN_AP"/>
    <property type="match status" value="1"/>
</dbReference>
<dbReference type="Proteomes" id="UP000595437">
    <property type="component" value="Chromosome 6"/>
</dbReference>
<dbReference type="InterPro" id="IPR036055">
    <property type="entry name" value="LDL_receptor-like_sf"/>
</dbReference>
<dbReference type="GO" id="GO:0016020">
    <property type="term" value="C:membrane"/>
    <property type="evidence" value="ECO:0007669"/>
    <property type="project" value="InterPro"/>
</dbReference>
<dbReference type="Gene3D" id="3.10.250.10">
    <property type="entry name" value="SRCR-like domain"/>
    <property type="match status" value="2"/>
</dbReference>
<dbReference type="Pfam" id="PF00057">
    <property type="entry name" value="Ldl_recept_a"/>
    <property type="match status" value="2"/>
</dbReference>
<dbReference type="EMBL" id="CP045895">
    <property type="protein sequence ID" value="QQP49145.1"/>
    <property type="molecule type" value="Genomic_DNA"/>
</dbReference>
<dbReference type="PANTHER" id="PTHR48071:SF18">
    <property type="entry name" value="DELETED IN MALIGNANT BRAIN TUMORS 1 PROTEIN-RELATED"/>
    <property type="match status" value="1"/>
</dbReference>
<evidence type="ECO:0000256" key="12">
    <source>
        <dbReference type="PROSITE-ProRule" id="PRU00196"/>
    </source>
</evidence>
<feature type="disulfide bond" evidence="11">
    <location>
        <begin position="171"/>
        <end position="189"/>
    </location>
</feature>
<keyword evidence="18" id="KW-1185">Reference proteome</keyword>
<dbReference type="PRINTS" id="PR00261">
    <property type="entry name" value="LDLRECEPTOR"/>
</dbReference>
<dbReference type="SMART" id="SM00020">
    <property type="entry name" value="Tryp_SPc"/>
    <property type="match status" value="1"/>
</dbReference>
<dbReference type="CDD" id="cd00112">
    <property type="entry name" value="LDLa"/>
    <property type="match status" value="3"/>
</dbReference>
<keyword evidence="9" id="KW-0325">Glycoprotein</keyword>
<dbReference type="InterPro" id="IPR043504">
    <property type="entry name" value="Peptidase_S1_PA_chymotrypsin"/>
</dbReference>
<proteinExistence type="predicted"/>
<feature type="disulfide bond" evidence="12">
    <location>
        <begin position="259"/>
        <end position="269"/>
    </location>
</feature>
<evidence type="ECO:0000313" key="18">
    <source>
        <dbReference type="Proteomes" id="UP000595437"/>
    </source>
</evidence>
<evidence type="ECO:0000256" key="8">
    <source>
        <dbReference type="ARBA" id="ARBA00023157"/>
    </source>
</evidence>
<dbReference type="GO" id="GO:0005576">
    <property type="term" value="C:extracellular region"/>
    <property type="evidence" value="ECO:0007669"/>
    <property type="project" value="UniProtKB-SubCell"/>
</dbReference>
<dbReference type="SUPFAM" id="SSF57440">
    <property type="entry name" value="Kringle-like"/>
    <property type="match status" value="1"/>
</dbReference>
<dbReference type="FunFam" id="3.10.250.10:FF:000011">
    <property type="entry name" value="Scavenger receptor class A member 5"/>
    <property type="match status" value="1"/>
</dbReference>
<evidence type="ECO:0000256" key="7">
    <source>
        <dbReference type="ARBA" id="ARBA00022825"/>
    </source>
</evidence>
<dbReference type="GO" id="GO:0006508">
    <property type="term" value="P:proteolysis"/>
    <property type="evidence" value="ECO:0007669"/>
    <property type="project" value="UniProtKB-KW"/>
</dbReference>
<dbReference type="PROSITE" id="PS50240">
    <property type="entry name" value="TRYPSIN_DOM"/>
    <property type="match status" value="1"/>
</dbReference>
<sequence length="631" mass="70608">GNNFCRNPDGDIGPWCIAPNGEFDYCDIKKPFPIAALLDTSNVALGGQCILKEYVCDGHRDCSNGADEKESVCSQNIAHRALEDFQKISKHRLDVPYTERWLDVNVEACARHCLEADDFVCRSFNYHHDRRLCTLNEEDVGSVGRRLEDPTWDYYQNINTGIVCESEELTCGSGKCLKENEICDGKYDCEDDFDERSCAEKPNLHIRLLGGKAGPHEGRIEIKAFDHPFGGICDDGFTNLNSFFGYSEGHPILLDEVDCIGNESSILDCKFDPWTQHDCTEKEWAGVSCKISQKECEPEVSRECIPLDLLCDGEPDCEDGSDESLKQCKSPIEFRLVNGNNVTSGRVEVFYKGVWGTVCDDNFGEAEGEVVCRSLGLKNHEAIIHGQAAFEAGEGPIWIDSIRCDGTESTLKDCHSASWSPSYKCKHMEDVGMECLPKEQNEDIGLDRTRFDPFFKVECGKSLIKDSGLPSEPIARVAGGRKSKPGYQPWVASVRVQGSSNSFHWCGAVILSEFHVLTVAHCMEDYPKDVYKIRVGDWDMEVPEVQEQEYSVEAVHFHEEYNMNKYLNNDIALIRIQPKADGSGIKFGSRVVPICLPTKNVQYSPDLECIISGWGSTSISELGFTRFLKVT</sequence>
<keyword evidence="6" id="KW-0378">Hydrolase</keyword>
<dbReference type="Pfam" id="PF00530">
    <property type="entry name" value="SRCR"/>
    <property type="match status" value="2"/>
</dbReference>
<feature type="non-terminal residue" evidence="17">
    <location>
        <position position="631"/>
    </location>
</feature>
<keyword evidence="2" id="KW-0964">Secreted</keyword>
<accession>A0A7T8HFY2</accession>
<evidence type="ECO:0000259" key="15">
    <source>
        <dbReference type="PROSITE" id="PS50287"/>
    </source>
</evidence>
<dbReference type="InterPro" id="IPR018056">
    <property type="entry name" value="Kringle_CS"/>
</dbReference>
<dbReference type="InterPro" id="IPR013806">
    <property type="entry name" value="Kringle-like"/>
</dbReference>
<dbReference type="InterPro" id="IPR009003">
    <property type="entry name" value="Peptidase_S1_PA"/>
</dbReference>
<gene>
    <name evidence="17" type="ORF">FKW44_009686</name>
</gene>
<evidence type="ECO:0000256" key="9">
    <source>
        <dbReference type="ARBA" id="ARBA00023180"/>
    </source>
</evidence>
<dbReference type="AlphaFoldDB" id="A0A7T8HFY2"/>
<organism evidence="17 18">
    <name type="scientific">Caligus rogercresseyi</name>
    <name type="common">Sea louse</name>
    <dbReference type="NCBI Taxonomy" id="217165"/>
    <lineage>
        <taxon>Eukaryota</taxon>
        <taxon>Metazoa</taxon>
        <taxon>Ecdysozoa</taxon>
        <taxon>Arthropoda</taxon>
        <taxon>Crustacea</taxon>
        <taxon>Multicrustacea</taxon>
        <taxon>Hexanauplia</taxon>
        <taxon>Copepoda</taxon>
        <taxon>Siphonostomatoida</taxon>
        <taxon>Caligidae</taxon>
        <taxon>Caligus</taxon>
    </lineage>
</organism>
<dbReference type="PROSITE" id="PS50948">
    <property type="entry name" value="PAN"/>
    <property type="match status" value="1"/>
</dbReference>
<evidence type="ECO:0000259" key="16">
    <source>
        <dbReference type="PROSITE" id="PS50948"/>
    </source>
</evidence>
<dbReference type="SUPFAM" id="SSF57424">
    <property type="entry name" value="LDL receptor-like module"/>
    <property type="match status" value="3"/>
</dbReference>
<evidence type="ECO:0000256" key="2">
    <source>
        <dbReference type="ARBA" id="ARBA00022525"/>
    </source>
</evidence>
<dbReference type="Pfam" id="PF00024">
    <property type="entry name" value="PAN_1"/>
    <property type="match status" value="1"/>
</dbReference>
<keyword evidence="8 12" id="KW-1015">Disulfide bond</keyword>
<feature type="domain" description="Kringle" evidence="13">
    <location>
        <begin position="1"/>
        <end position="31"/>
    </location>
</feature>
<feature type="disulfide bond" evidence="12">
    <location>
        <begin position="404"/>
        <end position="414"/>
    </location>
</feature>
<dbReference type="Gene3D" id="2.40.10.10">
    <property type="entry name" value="Trypsin-like serine proteases"/>
    <property type="match status" value="1"/>
</dbReference>
<dbReference type="PROSITE" id="PS50287">
    <property type="entry name" value="SRCR_2"/>
    <property type="match status" value="2"/>
</dbReference>
<evidence type="ECO:0000256" key="4">
    <source>
        <dbReference type="ARBA" id="ARBA00022670"/>
    </source>
</evidence>
<dbReference type="SMART" id="SM00192">
    <property type="entry name" value="LDLa"/>
    <property type="match status" value="3"/>
</dbReference>
<dbReference type="FunFam" id="2.40.10.10:FF:000068">
    <property type="entry name" value="transmembrane protease serine 2"/>
    <property type="match status" value="1"/>
</dbReference>
<evidence type="ECO:0000256" key="11">
    <source>
        <dbReference type="PROSITE-ProRule" id="PRU00124"/>
    </source>
</evidence>
<dbReference type="SUPFAM" id="SSF50494">
    <property type="entry name" value="Trypsin-like serine proteases"/>
    <property type="match status" value="1"/>
</dbReference>
<protein>
    <submittedName>
        <fullName evidence="17">Serine protease 79</fullName>
    </submittedName>
</protein>
<name>A0A7T8HFY2_CALRO</name>
<dbReference type="Gene3D" id="2.40.20.10">
    <property type="entry name" value="Plasminogen Kringle 4"/>
    <property type="match status" value="1"/>
</dbReference>
<dbReference type="InterPro" id="IPR036772">
    <property type="entry name" value="SRCR-like_dom_sf"/>
</dbReference>
<evidence type="ECO:0000259" key="13">
    <source>
        <dbReference type="PROSITE" id="PS50070"/>
    </source>
</evidence>
<evidence type="ECO:0000256" key="1">
    <source>
        <dbReference type="ARBA" id="ARBA00004613"/>
    </source>
</evidence>
<evidence type="ECO:0000256" key="10">
    <source>
        <dbReference type="PROSITE-ProRule" id="PRU00121"/>
    </source>
</evidence>
<dbReference type="PANTHER" id="PTHR48071">
    <property type="entry name" value="SRCR DOMAIN-CONTAINING PROTEIN"/>
    <property type="match status" value="1"/>
</dbReference>
<dbReference type="PROSITE" id="PS00021">
    <property type="entry name" value="KRINGLE_1"/>
    <property type="match status" value="1"/>
</dbReference>
<keyword evidence="3 10" id="KW-0420">Kringle</keyword>
<dbReference type="SMART" id="SM00202">
    <property type="entry name" value="SR"/>
    <property type="match status" value="2"/>
</dbReference>
<dbReference type="InterPro" id="IPR003609">
    <property type="entry name" value="Pan_app"/>
</dbReference>
<keyword evidence="7" id="KW-0720">Serine protease</keyword>
<dbReference type="PROSITE" id="PS50068">
    <property type="entry name" value="LDLRA_2"/>
    <property type="match status" value="3"/>
</dbReference>
<dbReference type="InterPro" id="IPR038178">
    <property type="entry name" value="Kringle_sf"/>
</dbReference>
<feature type="domain" description="SRCR" evidence="15">
    <location>
        <begin position="334"/>
        <end position="436"/>
    </location>
</feature>
<comment type="caution">
    <text evidence="12">Lacks conserved residue(s) required for the propagation of feature annotation.</text>
</comment>
<dbReference type="PROSITE" id="PS01209">
    <property type="entry name" value="LDLRA_1"/>
    <property type="match status" value="2"/>
</dbReference>
<keyword evidence="5" id="KW-0677">Repeat</keyword>
<dbReference type="InterPro" id="IPR023415">
    <property type="entry name" value="LDLR_class-A_CS"/>
</dbReference>
<feature type="disulfide bond" evidence="11">
    <location>
        <begin position="183"/>
        <end position="198"/>
    </location>
</feature>
<feature type="domain" description="Peptidase S1" evidence="14">
    <location>
        <begin position="477"/>
        <end position="631"/>
    </location>
</feature>
<evidence type="ECO:0000256" key="5">
    <source>
        <dbReference type="ARBA" id="ARBA00022737"/>
    </source>
</evidence>